<protein>
    <submittedName>
        <fullName evidence="3">Uncharacterized conserved protein, cupin superfamily</fullName>
    </submittedName>
</protein>
<dbReference type="SUPFAM" id="SSF51182">
    <property type="entry name" value="RmlC-like cupins"/>
    <property type="match status" value="1"/>
</dbReference>
<dbReference type="GO" id="GO:0046872">
    <property type="term" value="F:metal ion binding"/>
    <property type="evidence" value="ECO:0007669"/>
    <property type="project" value="UniProtKB-KW"/>
</dbReference>
<organism evidence="3 4">
    <name type="scientific">Cognatishimia maritima</name>
    <dbReference type="NCBI Taxonomy" id="870908"/>
    <lineage>
        <taxon>Bacteria</taxon>
        <taxon>Pseudomonadati</taxon>
        <taxon>Pseudomonadota</taxon>
        <taxon>Alphaproteobacteria</taxon>
        <taxon>Rhodobacterales</taxon>
        <taxon>Paracoccaceae</taxon>
        <taxon>Cognatishimia</taxon>
    </lineage>
</organism>
<dbReference type="OrthoDB" id="5290459at2"/>
<dbReference type="Pfam" id="PF07883">
    <property type="entry name" value="Cupin_2"/>
    <property type="match status" value="1"/>
</dbReference>
<keyword evidence="4" id="KW-1185">Reference proteome</keyword>
<evidence type="ECO:0000256" key="1">
    <source>
        <dbReference type="ARBA" id="ARBA00022723"/>
    </source>
</evidence>
<gene>
    <name evidence="3" type="ORF">SAMN04488044_2823</name>
</gene>
<dbReference type="PANTHER" id="PTHR35848:SF9">
    <property type="entry name" value="SLL1358 PROTEIN"/>
    <property type="match status" value="1"/>
</dbReference>
<evidence type="ECO:0000259" key="2">
    <source>
        <dbReference type="Pfam" id="PF07883"/>
    </source>
</evidence>
<dbReference type="InterPro" id="IPR013096">
    <property type="entry name" value="Cupin_2"/>
</dbReference>
<dbReference type="STRING" id="870908.SAMN04488044_2823"/>
<accession>A0A1M5U8Z2</accession>
<reference evidence="4" key="1">
    <citation type="submission" date="2016-11" db="EMBL/GenBank/DDBJ databases">
        <authorList>
            <person name="Varghese N."/>
            <person name="Submissions S."/>
        </authorList>
    </citation>
    <scope>NUCLEOTIDE SEQUENCE [LARGE SCALE GENOMIC DNA]</scope>
    <source>
        <strain evidence="4">DSM 28223</strain>
    </source>
</reference>
<dbReference type="InterPro" id="IPR011051">
    <property type="entry name" value="RmlC_Cupin_sf"/>
</dbReference>
<dbReference type="RefSeq" id="WP_072793669.1">
    <property type="nucleotide sequence ID" value="NZ_FQWM01000006.1"/>
</dbReference>
<dbReference type="CDD" id="cd02224">
    <property type="entry name" value="cupin_SPO2919-like"/>
    <property type="match status" value="1"/>
</dbReference>
<dbReference type="Proteomes" id="UP000184211">
    <property type="component" value="Unassembled WGS sequence"/>
</dbReference>
<feature type="domain" description="Cupin type-2" evidence="2">
    <location>
        <begin position="47"/>
        <end position="117"/>
    </location>
</feature>
<name>A0A1M5U8Z2_9RHOB</name>
<dbReference type="InterPro" id="IPR051610">
    <property type="entry name" value="GPI/OXD"/>
</dbReference>
<proteinExistence type="predicted"/>
<keyword evidence="1" id="KW-0479">Metal-binding</keyword>
<dbReference type="InterPro" id="IPR014710">
    <property type="entry name" value="RmlC-like_jellyroll"/>
</dbReference>
<evidence type="ECO:0000313" key="4">
    <source>
        <dbReference type="Proteomes" id="UP000184211"/>
    </source>
</evidence>
<dbReference type="PANTHER" id="PTHR35848">
    <property type="entry name" value="OXALATE-BINDING PROTEIN"/>
    <property type="match status" value="1"/>
</dbReference>
<dbReference type="AlphaFoldDB" id="A0A1M5U8Z2"/>
<evidence type="ECO:0000313" key="3">
    <source>
        <dbReference type="EMBL" id="SHH59143.1"/>
    </source>
</evidence>
<dbReference type="Gene3D" id="2.60.120.10">
    <property type="entry name" value="Jelly Rolls"/>
    <property type="match status" value="1"/>
</dbReference>
<dbReference type="EMBL" id="FQWM01000006">
    <property type="protein sequence ID" value="SHH59143.1"/>
    <property type="molecule type" value="Genomic_DNA"/>
</dbReference>
<sequence>MPKIDLDKIAPRTGTIYPEIHHAEMAGRSSLRFSDAAGLTQFGANITILEPGAKSSLRHWHETQDEFVMVMYGTATLVDNTGETELTAGECAAFPAGDPNGHTIVNKSDAEVRFLAVGARTPTEIAWYSDLDMKVTIDEGGYAFTRKDGSPYPGDDT</sequence>